<evidence type="ECO:0000313" key="6">
    <source>
        <dbReference type="Proteomes" id="UP000887574"/>
    </source>
</evidence>
<dbReference type="Gene3D" id="1.10.10.1940">
    <property type="match status" value="3"/>
</dbReference>
<evidence type="ECO:0000313" key="7">
    <source>
        <dbReference type="WBParaSite" id="jg2186"/>
    </source>
</evidence>
<evidence type="ECO:0000256" key="1">
    <source>
        <dbReference type="ARBA" id="ARBA00022729"/>
    </source>
</evidence>
<dbReference type="PROSITE" id="PS51670">
    <property type="entry name" value="SHKT"/>
    <property type="match status" value="1"/>
</dbReference>
<keyword evidence="6" id="KW-1185">Reference proteome</keyword>
<keyword evidence="2" id="KW-1015">Disulfide bond</keyword>
<reference evidence="7" key="1">
    <citation type="submission" date="2022-11" db="UniProtKB">
        <authorList>
            <consortium name="WormBaseParasite"/>
        </authorList>
    </citation>
    <scope>IDENTIFICATION</scope>
</reference>
<evidence type="ECO:0000256" key="2">
    <source>
        <dbReference type="ARBA" id="ARBA00023157"/>
    </source>
</evidence>
<organism evidence="6 7">
    <name type="scientific">Ditylenchus dipsaci</name>
    <dbReference type="NCBI Taxonomy" id="166011"/>
    <lineage>
        <taxon>Eukaryota</taxon>
        <taxon>Metazoa</taxon>
        <taxon>Ecdysozoa</taxon>
        <taxon>Nematoda</taxon>
        <taxon>Chromadorea</taxon>
        <taxon>Rhabditida</taxon>
        <taxon>Tylenchina</taxon>
        <taxon>Tylenchomorpha</taxon>
        <taxon>Sphaerularioidea</taxon>
        <taxon>Anguinidae</taxon>
        <taxon>Anguininae</taxon>
        <taxon>Ditylenchus</taxon>
    </lineage>
</organism>
<dbReference type="SMART" id="SM00254">
    <property type="entry name" value="ShKT"/>
    <property type="match status" value="3"/>
</dbReference>
<dbReference type="PANTHER" id="PTHR46219">
    <property type="entry name" value="PROTEIN CBG11138"/>
    <property type="match status" value="1"/>
</dbReference>
<dbReference type="Proteomes" id="UP000887574">
    <property type="component" value="Unplaced"/>
</dbReference>
<feature type="region of interest" description="Disordered" evidence="4">
    <location>
        <begin position="398"/>
        <end position="419"/>
    </location>
</feature>
<dbReference type="PANTHER" id="PTHR46219:SF5">
    <property type="entry name" value="SHKT DOMAIN-CONTAINING PROTEIN"/>
    <property type="match status" value="1"/>
</dbReference>
<dbReference type="FunFam" id="1.10.10.1940:FF:000002">
    <property type="entry name" value="PHAryngeal gland Toxin-related"/>
    <property type="match status" value="1"/>
</dbReference>
<sequence>MVVTTRRLSSISARVGSAAKEKFLGSTSSAVLSRVFAGPIRRRRAPDILDTYCATIGVKLDAPPVGPFHQNPFNPIGGLPNSNLPSVDRMCMGMFCSAAGGLASILDSTSCQDKAIPGRPSDCPNNKQLCNQPLYRDLMTMQCPRTCGRCGLRGSLTGAALQNANILGAGVSTPGCIDNVGLNGISECPQQRAKCTLGLYARFMAEECCVTCRAFNPPAPPLGLGLVTGGGAAPPLIPPPGLRLPTQQPFTNSQTRLPGFEARKENGAPLCPPNFRFFQPPNGCCGKRRMLERHKTTKYMGRICVTAAEAALTVDTDEALTLKPVQIQPNTANAISLLQANSSEAAYVPVGIDLNDCLAPLQLDAKNLHRLSCINHSPHYTFIKSLELCCRRLPKTRVPKSSYSSDEDQDEVDLKSLPANRNVTSSQKTILVGPSGVPLAPNGAKILYCTPARFRRHRMVCPRSHPYDHKRKLCCGVKPIKSILPYTTATAMTKVSEKVSKKTNKTVFLDLSECVDLSFGGKPSDCIANARHCNDSAWYSLMTEQCAKTCGRCLERALNKQRAMQHNRIGFSSLVNTVTAVCNDGVGEKGQSECVSYEFRCNLPLWNTFMSVECPSTCKVCATAGS</sequence>
<dbReference type="AlphaFoldDB" id="A0A915DNH7"/>
<dbReference type="InterPro" id="IPR003582">
    <property type="entry name" value="ShKT_dom"/>
</dbReference>
<dbReference type="Pfam" id="PF01549">
    <property type="entry name" value="ShK"/>
    <property type="match status" value="4"/>
</dbReference>
<dbReference type="WBParaSite" id="jg2186">
    <property type="protein sequence ID" value="jg2186"/>
    <property type="gene ID" value="jg2186"/>
</dbReference>
<feature type="domain" description="ShKT" evidence="5">
    <location>
        <begin position="111"/>
        <end position="150"/>
    </location>
</feature>
<proteinExistence type="predicted"/>
<name>A0A915DNH7_9BILA</name>
<keyword evidence="1" id="KW-0732">Signal</keyword>
<evidence type="ECO:0000256" key="3">
    <source>
        <dbReference type="PROSITE-ProRule" id="PRU01005"/>
    </source>
</evidence>
<evidence type="ECO:0000256" key="4">
    <source>
        <dbReference type="SAM" id="MobiDB-lite"/>
    </source>
</evidence>
<accession>A0A915DNH7</accession>
<protein>
    <submittedName>
        <fullName evidence="7">ShKT domain-containing protein</fullName>
    </submittedName>
</protein>
<comment type="caution">
    <text evidence="3">Lacks conserved residue(s) required for the propagation of feature annotation.</text>
</comment>
<evidence type="ECO:0000259" key="5">
    <source>
        <dbReference type="PROSITE" id="PS51670"/>
    </source>
</evidence>